<dbReference type="Proteomes" id="UP000092993">
    <property type="component" value="Unassembled WGS sequence"/>
</dbReference>
<dbReference type="AlphaFoldDB" id="A0A1C7MRW9"/>
<keyword evidence="2" id="KW-1185">Reference proteome</keyword>
<evidence type="ECO:0000313" key="2">
    <source>
        <dbReference type="Proteomes" id="UP000092993"/>
    </source>
</evidence>
<gene>
    <name evidence="1" type="ORF">A0H81_00063</name>
</gene>
<sequence length="90" mass="10152">MKSKNHLCHVHPHIRRHVDTILHDSSRYRGTNQATNSRYATRTLPTVAFNIGHAYAVVARIGFHLAPRAISHTWSWSHSRTSILATLACA</sequence>
<organism evidence="1 2">
    <name type="scientific">Grifola frondosa</name>
    <name type="common">Maitake</name>
    <name type="synonym">Polyporus frondosus</name>
    <dbReference type="NCBI Taxonomy" id="5627"/>
    <lineage>
        <taxon>Eukaryota</taxon>
        <taxon>Fungi</taxon>
        <taxon>Dikarya</taxon>
        <taxon>Basidiomycota</taxon>
        <taxon>Agaricomycotina</taxon>
        <taxon>Agaricomycetes</taxon>
        <taxon>Polyporales</taxon>
        <taxon>Grifolaceae</taxon>
        <taxon>Grifola</taxon>
    </lineage>
</organism>
<reference evidence="1 2" key="1">
    <citation type="submission" date="2016-03" db="EMBL/GenBank/DDBJ databases">
        <title>Whole genome sequencing of Grifola frondosa 9006-11.</title>
        <authorList>
            <person name="Min B."/>
            <person name="Park H."/>
            <person name="Kim J.-G."/>
            <person name="Cho H."/>
            <person name="Oh Y.-L."/>
            <person name="Kong W.-S."/>
            <person name="Choi I.-G."/>
        </authorList>
    </citation>
    <scope>NUCLEOTIDE SEQUENCE [LARGE SCALE GENOMIC DNA]</scope>
    <source>
        <strain evidence="1 2">9006-11</strain>
    </source>
</reference>
<proteinExistence type="predicted"/>
<protein>
    <submittedName>
        <fullName evidence="1">Uncharacterized protein</fullName>
    </submittedName>
</protein>
<comment type="caution">
    <text evidence="1">The sequence shown here is derived from an EMBL/GenBank/DDBJ whole genome shotgun (WGS) entry which is preliminary data.</text>
</comment>
<dbReference type="EMBL" id="LUGG01000001">
    <property type="protein sequence ID" value="OBZ79612.1"/>
    <property type="molecule type" value="Genomic_DNA"/>
</dbReference>
<name>A0A1C7MRW9_GRIFR</name>
<accession>A0A1C7MRW9</accession>
<evidence type="ECO:0000313" key="1">
    <source>
        <dbReference type="EMBL" id="OBZ79612.1"/>
    </source>
</evidence>